<feature type="transmembrane region" description="Helical" evidence="1">
    <location>
        <begin position="143"/>
        <end position="164"/>
    </location>
</feature>
<evidence type="ECO:0000256" key="1">
    <source>
        <dbReference type="SAM" id="Phobius"/>
    </source>
</evidence>
<evidence type="ECO:0008006" key="4">
    <source>
        <dbReference type="Google" id="ProtNLM"/>
    </source>
</evidence>
<organism evidence="2 3">
    <name type="scientific">candidate division MSBL1 archaeon SCGC-AAA259O05</name>
    <dbReference type="NCBI Taxonomy" id="1698271"/>
    <lineage>
        <taxon>Archaea</taxon>
        <taxon>Methanobacteriati</taxon>
        <taxon>Methanobacteriota</taxon>
        <taxon>candidate division MSBL1</taxon>
    </lineage>
</organism>
<gene>
    <name evidence="2" type="ORF">AKJ41_04155</name>
</gene>
<proteinExistence type="predicted"/>
<dbReference type="InterPro" id="IPR007404">
    <property type="entry name" value="YdjM-like"/>
</dbReference>
<keyword evidence="1" id="KW-0812">Transmembrane</keyword>
<reference evidence="2 3" key="1">
    <citation type="journal article" date="2016" name="Sci. Rep.">
        <title>Metabolic traits of an uncultured archaeal lineage -MSBL1- from brine pools of the Red Sea.</title>
        <authorList>
            <person name="Mwirichia R."/>
            <person name="Alam I."/>
            <person name="Rashid M."/>
            <person name="Vinu M."/>
            <person name="Ba-Alawi W."/>
            <person name="Anthony Kamau A."/>
            <person name="Kamanda Ngugi D."/>
            <person name="Goker M."/>
            <person name="Klenk H.P."/>
            <person name="Bajic V."/>
            <person name="Stingl U."/>
        </authorList>
    </citation>
    <scope>NUCLEOTIDE SEQUENCE [LARGE SCALE GENOMIC DNA]</scope>
    <source>
        <strain evidence="2">SCGC-AAA259O05</strain>
    </source>
</reference>
<feature type="transmembrane region" description="Helical" evidence="1">
    <location>
        <begin position="45"/>
        <end position="67"/>
    </location>
</feature>
<name>A0A133V1M7_9EURY</name>
<evidence type="ECO:0000313" key="2">
    <source>
        <dbReference type="EMBL" id="KXB00325.1"/>
    </source>
</evidence>
<dbReference type="Pfam" id="PF04307">
    <property type="entry name" value="YdjM"/>
    <property type="match status" value="1"/>
</dbReference>
<sequence>MEALLHFTIALAASLGVGIEPEVALVLSTIALLPDIDVFFGVHRMYTHSALLMIILGTPIVIILHFLGLGRVGLMALTLALSHPIIDSFGGYTFLLWPVYRRPMRFDFSLKLIGRSPLKISSESSGRTKGEIQNPDHLEGPLVTGRGVIISIVILFPFIIEILVI</sequence>
<evidence type="ECO:0000313" key="3">
    <source>
        <dbReference type="Proteomes" id="UP000070344"/>
    </source>
</evidence>
<feature type="transmembrane region" description="Helical" evidence="1">
    <location>
        <begin position="74"/>
        <end position="100"/>
    </location>
</feature>
<accession>A0A133V1M7</accession>
<keyword evidence="3" id="KW-1185">Reference proteome</keyword>
<dbReference type="AlphaFoldDB" id="A0A133V1M7"/>
<dbReference type="EMBL" id="LHXV01000051">
    <property type="protein sequence ID" value="KXB00325.1"/>
    <property type="molecule type" value="Genomic_DNA"/>
</dbReference>
<protein>
    <recommendedName>
        <fullName evidence="4">Metal-dependent hydrolase</fullName>
    </recommendedName>
</protein>
<keyword evidence="1" id="KW-1133">Transmembrane helix</keyword>
<comment type="caution">
    <text evidence="2">The sequence shown here is derived from an EMBL/GenBank/DDBJ whole genome shotgun (WGS) entry which is preliminary data.</text>
</comment>
<keyword evidence="1" id="KW-0472">Membrane</keyword>
<dbReference type="Proteomes" id="UP000070344">
    <property type="component" value="Unassembled WGS sequence"/>
</dbReference>